<accession>A0ABS9R5Q9</accession>
<protein>
    <submittedName>
        <fullName evidence="1">Uncharacterized protein</fullName>
    </submittedName>
</protein>
<dbReference type="EMBL" id="JAKVPQ010000004">
    <property type="protein sequence ID" value="MCH4284990.1"/>
    <property type="molecule type" value="Genomic_DNA"/>
</dbReference>
<keyword evidence="2" id="KW-1185">Reference proteome</keyword>
<name>A0ABS9R5Q9_9FIRM</name>
<evidence type="ECO:0000313" key="2">
    <source>
        <dbReference type="Proteomes" id="UP001202402"/>
    </source>
</evidence>
<dbReference type="NCBIfam" id="NF045770">
    <property type="entry name" value="MPN403_MG284_C"/>
    <property type="match status" value="1"/>
</dbReference>
<gene>
    <name evidence="1" type="ORF">LQE99_07580</name>
</gene>
<dbReference type="Proteomes" id="UP001202402">
    <property type="component" value="Unassembled WGS sequence"/>
</dbReference>
<comment type="caution">
    <text evidence="1">The sequence shown here is derived from an EMBL/GenBank/DDBJ whole genome shotgun (WGS) entry which is preliminary data.</text>
</comment>
<proteinExistence type="predicted"/>
<dbReference type="InterPro" id="IPR058231">
    <property type="entry name" value="MG284-like_C"/>
</dbReference>
<evidence type="ECO:0000313" key="1">
    <source>
        <dbReference type="EMBL" id="MCH4284990.1"/>
    </source>
</evidence>
<dbReference type="RefSeq" id="WP_117455452.1">
    <property type="nucleotide sequence ID" value="NZ_JAKVPQ010000004.1"/>
</dbReference>
<sequence>MNNRESIMNYLAKIYHKGIMEREDKEICKDFDEIMEKMPSVLSMILQNDYLSPVEEGWWKYLYSKSKYYKLKNIAINAFFDCLYL</sequence>
<organism evidence="1 2">
    <name type="scientific">Amedibacillus hominis</name>
    <dbReference type="NCBI Taxonomy" id="2897776"/>
    <lineage>
        <taxon>Bacteria</taxon>
        <taxon>Bacillati</taxon>
        <taxon>Bacillota</taxon>
        <taxon>Erysipelotrichia</taxon>
        <taxon>Erysipelotrichales</taxon>
        <taxon>Erysipelotrichaceae</taxon>
        <taxon>Amedibacillus</taxon>
    </lineage>
</organism>
<reference evidence="1 2" key="1">
    <citation type="submission" date="2022-02" db="EMBL/GenBank/DDBJ databases">
        <title>Genome of Erysipelotrichaceae sp. nov. NSJ-176 isolated from human feces.</title>
        <authorList>
            <person name="Abdugheni R."/>
        </authorList>
    </citation>
    <scope>NUCLEOTIDE SEQUENCE [LARGE SCALE GENOMIC DNA]</scope>
    <source>
        <strain evidence="1 2">NSJ-176</strain>
    </source>
</reference>